<keyword evidence="2" id="KW-0175">Coiled coil</keyword>
<dbReference type="Gene3D" id="2.30.42.10">
    <property type="match status" value="2"/>
</dbReference>
<dbReference type="SMART" id="SM00228">
    <property type="entry name" value="PDZ"/>
    <property type="match status" value="2"/>
</dbReference>
<comment type="cofactor">
    <cofactor evidence="1">
        <name>Zn(2+)</name>
        <dbReference type="ChEBI" id="CHEBI:29105"/>
    </cofactor>
</comment>
<dbReference type="PROSITE" id="PS50106">
    <property type="entry name" value="PDZ"/>
    <property type="match status" value="1"/>
</dbReference>
<dbReference type="InterPro" id="IPR036034">
    <property type="entry name" value="PDZ_sf"/>
</dbReference>
<dbReference type="KEGG" id="lsx:H8B22_09965"/>
<dbReference type="PANTHER" id="PTHR42837:SF2">
    <property type="entry name" value="MEMBRANE METALLOPROTEASE ARASP2, CHLOROPLASTIC-RELATED"/>
    <property type="match status" value="1"/>
</dbReference>
<feature type="domain" description="PDZ" evidence="5">
    <location>
        <begin position="63"/>
        <end position="120"/>
    </location>
</feature>
<dbReference type="Pfam" id="PF13180">
    <property type="entry name" value="PDZ_2"/>
    <property type="match status" value="2"/>
</dbReference>
<feature type="coiled-coil region" evidence="2">
    <location>
        <begin position="30"/>
        <end position="57"/>
    </location>
</feature>
<dbReference type="EMBL" id="CP060820">
    <property type="protein sequence ID" value="QNP39832.1"/>
    <property type="molecule type" value="Genomic_DNA"/>
</dbReference>
<proteinExistence type="predicted"/>
<sequence>MKRPTPILAVMASAVALALAFGALAQAAPDAAKQKELADAREELQRAAKRVAELSRDLGGTPDMVIERRLMRRPVLGVILEGDDNAGVRIAAVTPESGAAKAGLRAGDRITAIEGKALAGTDGDARLADARARLRTLDDKTPVALGYLREGRSASVKVTPSAGDQVLMLHGGEGAFEFSGGPLIHVDPQARAHAEARTIRIAPAGVAPQIRREIIREQLCEDGDCRLPALAEAFRWNGLNLASVDKDLGRYFGTDNGVLVLSIPEGMGGLRPGDVVKKVDGKVVNTPREAMAAAHAHAPGKAVPVEYLRDRKLLNTTLTMPERAMLRLPVPPAPPAPPAPPSSPRAAVPPAPPAPAAPMLPPPAPPAPPEAPLPPPPPAPLTLL</sequence>
<evidence type="ECO:0000256" key="1">
    <source>
        <dbReference type="ARBA" id="ARBA00001947"/>
    </source>
</evidence>
<reference evidence="6 7" key="1">
    <citation type="submission" date="2020-08" db="EMBL/GenBank/DDBJ databases">
        <title>Lysobacter sp. II4 sp. nov., isolated from soil.</title>
        <authorList>
            <person name="Woo C.Y."/>
            <person name="Kim J."/>
        </authorList>
    </citation>
    <scope>NUCLEOTIDE SEQUENCE [LARGE SCALE GENOMIC DNA]</scope>
    <source>
        <strain evidence="6 7">II4</strain>
    </source>
</reference>
<dbReference type="RefSeq" id="WP_187711278.1">
    <property type="nucleotide sequence ID" value="NZ_CP060820.1"/>
</dbReference>
<evidence type="ECO:0000313" key="6">
    <source>
        <dbReference type="EMBL" id="QNP39832.1"/>
    </source>
</evidence>
<dbReference type="GO" id="GO:0016020">
    <property type="term" value="C:membrane"/>
    <property type="evidence" value="ECO:0007669"/>
    <property type="project" value="InterPro"/>
</dbReference>
<feature type="signal peptide" evidence="4">
    <location>
        <begin position="1"/>
        <end position="27"/>
    </location>
</feature>
<dbReference type="InterPro" id="IPR004387">
    <property type="entry name" value="Pept_M50_Zn"/>
</dbReference>
<feature type="chain" id="PRO_5028999229" evidence="4">
    <location>
        <begin position="28"/>
        <end position="384"/>
    </location>
</feature>
<dbReference type="InterPro" id="IPR001478">
    <property type="entry name" value="PDZ"/>
</dbReference>
<accession>A0A7H0FUW6</accession>
<dbReference type="GO" id="GO:0004222">
    <property type="term" value="F:metalloendopeptidase activity"/>
    <property type="evidence" value="ECO:0007669"/>
    <property type="project" value="InterPro"/>
</dbReference>
<dbReference type="Proteomes" id="UP000516018">
    <property type="component" value="Chromosome"/>
</dbReference>
<dbReference type="AlphaFoldDB" id="A0A7H0FUW6"/>
<keyword evidence="7" id="KW-1185">Reference proteome</keyword>
<protein>
    <submittedName>
        <fullName evidence="6">PDZ domain-containing protein</fullName>
    </submittedName>
</protein>
<keyword evidence="4" id="KW-0732">Signal</keyword>
<dbReference type="GO" id="GO:0006508">
    <property type="term" value="P:proteolysis"/>
    <property type="evidence" value="ECO:0007669"/>
    <property type="project" value="InterPro"/>
</dbReference>
<evidence type="ECO:0000256" key="2">
    <source>
        <dbReference type="SAM" id="Coils"/>
    </source>
</evidence>
<name>A0A7H0FUW6_9GAMM</name>
<feature type="compositionally biased region" description="Pro residues" evidence="3">
    <location>
        <begin position="329"/>
        <end position="384"/>
    </location>
</feature>
<feature type="region of interest" description="Disordered" evidence="3">
    <location>
        <begin position="327"/>
        <end position="384"/>
    </location>
</feature>
<evidence type="ECO:0000313" key="7">
    <source>
        <dbReference type="Proteomes" id="UP000516018"/>
    </source>
</evidence>
<organism evidence="6 7">
    <name type="scientific">Agrilutibacter terrestris</name>
    <dbReference type="NCBI Taxonomy" id="2865112"/>
    <lineage>
        <taxon>Bacteria</taxon>
        <taxon>Pseudomonadati</taxon>
        <taxon>Pseudomonadota</taxon>
        <taxon>Gammaproteobacteria</taxon>
        <taxon>Lysobacterales</taxon>
        <taxon>Lysobacteraceae</taxon>
        <taxon>Agrilutibacter</taxon>
    </lineage>
</organism>
<dbReference type="SUPFAM" id="SSF50156">
    <property type="entry name" value="PDZ domain-like"/>
    <property type="match status" value="2"/>
</dbReference>
<evidence type="ECO:0000259" key="5">
    <source>
        <dbReference type="PROSITE" id="PS50106"/>
    </source>
</evidence>
<gene>
    <name evidence="6" type="ORF">H8B22_09965</name>
</gene>
<dbReference type="PANTHER" id="PTHR42837">
    <property type="entry name" value="REGULATOR OF SIGMA-E PROTEASE RSEP"/>
    <property type="match status" value="1"/>
</dbReference>
<evidence type="ECO:0000256" key="4">
    <source>
        <dbReference type="SAM" id="SignalP"/>
    </source>
</evidence>
<evidence type="ECO:0000256" key="3">
    <source>
        <dbReference type="SAM" id="MobiDB-lite"/>
    </source>
</evidence>